<dbReference type="InterPro" id="IPR003661">
    <property type="entry name" value="HisK_dim/P_dom"/>
</dbReference>
<gene>
    <name evidence="1" type="ORF">HOP12_09080</name>
</gene>
<dbReference type="CDD" id="cd00082">
    <property type="entry name" value="HisKA"/>
    <property type="match status" value="1"/>
</dbReference>
<comment type="caution">
    <text evidence="1">The sequence shown here is derived from an EMBL/GenBank/DDBJ whole genome shotgun (WGS) entry which is preliminary data.</text>
</comment>
<name>A0A849SNA1_UNCEI</name>
<dbReference type="GO" id="GO:0000155">
    <property type="term" value="F:phosphorelay sensor kinase activity"/>
    <property type="evidence" value="ECO:0007669"/>
    <property type="project" value="InterPro"/>
</dbReference>
<accession>A0A849SNA1</accession>
<sequence length="135" mass="14874">MSEFAIPTDELPLAPWEPLREALLARAAAADARGEPTGAELRAVVDQWWQAQELWNADVANRLRVHHDINNALVGVSGNAQLLMMGPAGRTPGVRERLEVVLRESQRIELSARGLRALRVAFAPDPVERRQRGAA</sequence>
<organism evidence="1 2">
    <name type="scientific">Eiseniibacteriota bacterium</name>
    <dbReference type="NCBI Taxonomy" id="2212470"/>
    <lineage>
        <taxon>Bacteria</taxon>
        <taxon>Candidatus Eiseniibacteriota</taxon>
    </lineage>
</organism>
<reference evidence="1 2" key="1">
    <citation type="submission" date="2020-04" db="EMBL/GenBank/DDBJ databases">
        <title>Metagenomic profiling of ammonia- and methane-oxidizing microorganisms in a Dutch drinking water treatment plant.</title>
        <authorList>
            <person name="Poghosyan L."/>
            <person name="Leucker S."/>
        </authorList>
    </citation>
    <scope>NUCLEOTIDE SEQUENCE [LARGE SCALE GENOMIC DNA]</scope>
    <source>
        <strain evidence="1">S-RSF-IL-03</strain>
    </source>
</reference>
<dbReference type="EMBL" id="JABFRW010000108">
    <property type="protein sequence ID" value="NOT34307.1"/>
    <property type="molecule type" value="Genomic_DNA"/>
</dbReference>
<proteinExistence type="predicted"/>
<dbReference type="Proteomes" id="UP000580839">
    <property type="component" value="Unassembled WGS sequence"/>
</dbReference>
<evidence type="ECO:0000313" key="2">
    <source>
        <dbReference type="Proteomes" id="UP000580839"/>
    </source>
</evidence>
<dbReference type="AlphaFoldDB" id="A0A849SNA1"/>
<evidence type="ECO:0000313" key="1">
    <source>
        <dbReference type="EMBL" id="NOT34307.1"/>
    </source>
</evidence>
<protein>
    <submittedName>
        <fullName evidence="1">Uncharacterized protein</fullName>
    </submittedName>
</protein>